<dbReference type="InterPro" id="IPR025202">
    <property type="entry name" value="PLD-like_dom"/>
</dbReference>
<dbReference type="InterPro" id="IPR027417">
    <property type="entry name" value="P-loop_NTPase"/>
</dbReference>
<evidence type="ECO:0000259" key="4">
    <source>
        <dbReference type="PROSITE" id="PS51194"/>
    </source>
</evidence>
<dbReference type="CDD" id="cd18793">
    <property type="entry name" value="SF2_C_SNF"/>
    <property type="match status" value="1"/>
</dbReference>
<dbReference type="SUPFAM" id="SSF52540">
    <property type="entry name" value="P-loop containing nucleoside triphosphate hydrolases"/>
    <property type="match status" value="2"/>
</dbReference>
<dbReference type="PROSITE" id="PS51194">
    <property type="entry name" value="HELICASE_CTER"/>
    <property type="match status" value="1"/>
</dbReference>
<accession>A0A6S6SCI8</accession>
<dbReference type="Pfam" id="PF04851">
    <property type="entry name" value="ResIII"/>
    <property type="match status" value="1"/>
</dbReference>
<dbReference type="Gene3D" id="3.30.870.10">
    <property type="entry name" value="Endonuclease Chain A"/>
    <property type="match status" value="1"/>
</dbReference>
<feature type="coiled-coil region" evidence="2">
    <location>
        <begin position="934"/>
        <end position="970"/>
    </location>
</feature>
<dbReference type="GO" id="GO:0004386">
    <property type="term" value="F:helicase activity"/>
    <property type="evidence" value="ECO:0007669"/>
    <property type="project" value="UniProtKB-KW"/>
</dbReference>
<proteinExistence type="predicted"/>
<keyword evidence="1" id="KW-0378">Hydrolase</keyword>
<dbReference type="PANTHER" id="PTHR45766:SF6">
    <property type="entry name" value="SWI_SNF-RELATED MATRIX-ASSOCIATED ACTIN-DEPENDENT REGULATOR OF CHROMATIN SUBFAMILY A-LIKE PROTEIN 1"/>
    <property type="match status" value="1"/>
</dbReference>
<keyword evidence="5" id="KW-0347">Helicase</keyword>
<dbReference type="Pfam" id="PF13091">
    <property type="entry name" value="PLDc_2"/>
    <property type="match status" value="1"/>
</dbReference>
<organism evidence="5">
    <name type="scientific">uncultured Sulfurovum sp</name>
    <dbReference type="NCBI Taxonomy" id="269237"/>
    <lineage>
        <taxon>Bacteria</taxon>
        <taxon>Pseudomonadati</taxon>
        <taxon>Campylobacterota</taxon>
        <taxon>Epsilonproteobacteria</taxon>
        <taxon>Campylobacterales</taxon>
        <taxon>Sulfurovaceae</taxon>
        <taxon>Sulfurovum</taxon>
        <taxon>environmental samples</taxon>
    </lineage>
</organism>
<dbReference type="Pfam" id="PF00271">
    <property type="entry name" value="Helicase_C"/>
    <property type="match status" value="1"/>
</dbReference>
<dbReference type="InterPro" id="IPR001650">
    <property type="entry name" value="Helicase_C-like"/>
</dbReference>
<dbReference type="GO" id="GO:0005524">
    <property type="term" value="F:ATP binding"/>
    <property type="evidence" value="ECO:0007669"/>
    <property type="project" value="InterPro"/>
</dbReference>
<sequence length="1056" mass="122555">MSSSFFTNEEENTLKNRINSILKKDKNIEYLDFLIGYFRITGFDKISDNLNAIKHTRILVGINADRNSYDASQLIQKFAKEQVDIYHEEPLELKEYVNFESMKNLIVSKKIEIRISADKNVHSKMYLMRDGGALNHAQKEQEYQGRVIIGSSNLTHNGLEANTEINAELKDDKSLKDAVTVFEKLWKTSVELSEEDFDRDIFSKLKKPMEEEISKVLTPYELYIKLLIEHFGKRIDFIEDETIFVPKEYKKLSYQVEAVNDGIAKLAEHKGFFLSDVVGLGKTVVVAMLIKKLKATFKKRVLVVIPPAVRVQWEDTFKEFDIECCDIVSLAKLGGVKASKYELVVVDESHKFKNRESQRYKQLYEICLNKKVILLSATPQNNTPSDLYNQIALFQNVKNSTLSQCRNLQSFFDKKEQEYKKIINSENGIDELALKALSEAIRDKVIRTIMIRRTRYDIEHHDMYKVDIEEQGLSMPKVNEPTEHEYKLEGDLGTTFDETATKITQKLNYSRFNALSYLTKEARAKHYPKESPNIFEKNPLSGIMKTLLIKRFESSFSAFKISIARHEKRYKAFIENFDNDIIYLGEKATDILDYDEEQDGDYEAFIQRLIALKRVKKLKRSDFKKNFELDLKSDYNIFKELVKKWKKVNVDPKLEKFKEVLKDDKGKKIVIFTESVDTLKYLQKNLESEALAPNNTRLKPSLPSKTLFISSQNREEKKQVIKENFDANYKNQKSDYNIIVTTDTLAEGINLHRSNIIYNYDIPWNATKLIQRIGRVNRIGTQAKFIHIHNFKPASHIDKLIELSQKAFVKLQSSHTMMGEDNQIYTQNETVGSVNLFESYEQASSERDEELDYLEELRSFREAQPKVFQAIKELEQGLSLTREGSHHSAYVLLDINGHKNYVSVDEQGTKPISFMETAEVFRAKVDEVALKSPKEEIEERIKKAIAYFEKQEKEQKQDKAEGRVDDVVAQKAIAHLKGWLKQKLLDRKLFKSYREAIVNGTLGSISVSKINELYKHSDDEIKEKLLTIIRVKKVEEKLFDENLIIHPVLSTLFTQG</sequence>
<dbReference type="InterPro" id="IPR038718">
    <property type="entry name" value="SNF2-like_sf"/>
</dbReference>
<dbReference type="AlphaFoldDB" id="A0A6S6SCI8"/>
<gene>
    <name evidence="5" type="ORF">HELGO_WM10450</name>
</gene>
<keyword evidence="2" id="KW-0175">Coiled coil</keyword>
<dbReference type="SMART" id="SM00490">
    <property type="entry name" value="HELICc"/>
    <property type="match status" value="1"/>
</dbReference>
<dbReference type="InterPro" id="IPR014001">
    <property type="entry name" value="Helicase_ATP-bd"/>
</dbReference>
<dbReference type="EMBL" id="CACVAX010000008">
    <property type="protein sequence ID" value="CAA6803936.1"/>
    <property type="molecule type" value="Genomic_DNA"/>
</dbReference>
<dbReference type="InterPro" id="IPR049730">
    <property type="entry name" value="SNF2/RAD54-like_C"/>
</dbReference>
<dbReference type="Gene3D" id="3.40.50.300">
    <property type="entry name" value="P-loop containing nucleotide triphosphate hydrolases"/>
    <property type="match status" value="1"/>
</dbReference>
<feature type="domain" description="Helicase C-terminal" evidence="4">
    <location>
        <begin position="653"/>
        <end position="822"/>
    </location>
</feature>
<dbReference type="InterPro" id="IPR006935">
    <property type="entry name" value="Helicase/UvrB_N"/>
</dbReference>
<keyword evidence="5" id="KW-0547">Nucleotide-binding</keyword>
<evidence type="ECO:0000313" key="5">
    <source>
        <dbReference type="EMBL" id="CAA6803936.1"/>
    </source>
</evidence>
<evidence type="ECO:0000256" key="2">
    <source>
        <dbReference type="SAM" id="Coils"/>
    </source>
</evidence>
<dbReference type="PROSITE" id="PS51192">
    <property type="entry name" value="HELICASE_ATP_BIND_1"/>
    <property type="match status" value="1"/>
</dbReference>
<dbReference type="GO" id="GO:0016787">
    <property type="term" value="F:hydrolase activity"/>
    <property type="evidence" value="ECO:0007669"/>
    <property type="project" value="UniProtKB-KW"/>
</dbReference>
<dbReference type="Gene3D" id="3.40.50.10810">
    <property type="entry name" value="Tandem AAA-ATPase domain"/>
    <property type="match status" value="2"/>
</dbReference>
<evidence type="ECO:0000256" key="1">
    <source>
        <dbReference type="ARBA" id="ARBA00022801"/>
    </source>
</evidence>
<dbReference type="GO" id="GO:0003677">
    <property type="term" value="F:DNA binding"/>
    <property type="evidence" value="ECO:0007669"/>
    <property type="project" value="InterPro"/>
</dbReference>
<evidence type="ECO:0000259" key="3">
    <source>
        <dbReference type="PROSITE" id="PS51192"/>
    </source>
</evidence>
<reference evidence="5" key="1">
    <citation type="submission" date="2020-01" db="EMBL/GenBank/DDBJ databases">
        <authorList>
            <person name="Meier V. D."/>
            <person name="Meier V D."/>
        </authorList>
    </citation>
    <scope>NUCLEOTIDE SEQUENCE</scope>
    <source>
        <strain evidence="5">HLG_WM_MAG_04</strain>
    </source>
</reference>
<dbReference type="SMART" id="SM00487">
    <property type="entry name" value="DEXDc"/>
    <property type="match status" value="1"/>
</dbReference>
<protein>
    <submittedName>
        <fullName evidence="5">Helicase</fullName>
    </submittedName>
</protein>
<dbReference type="Pfam" id="PF00176">
    <property type="entry name" value="SNF2-rel_dom"/>
    <property type="match status" value="1"/>
</dbReference>
<feature type="domain" description="Helicase ATP-binding" evidence="3">
    <location>
        <begin position="263"/>
        <end position="397"/>
    </location>
</feature>
<dbReference type="InterPro" id="IPR000330">
    <property type="entry name" value="SNF2_N"/>
</dbReference>
<keyword evidence="5" id="KW-0067">ATP-binding</keyword>
<dbReference type="CDD" id="cd09178">
    <property type="entry name" value="PLDc_N_Snf2_like"/>
    <property type="match status" value="1"/>
</dbReference>
<name>A0A6S6SCI8_9BACT</name>
<dbReference type="SUPFAM" id="SSF56024">
    <property type="entry name" value="Phospholipase D/nuclease"/>
    <property type="match status" value="1"/>
</dbReference>
<dbReference type="PANTHER" id="PTHR45766">
    <property type="entry name" value="DNA ANNEALING HELICASE AND ENDONUCLEASE ZRANB3 FAMILY MEMBER"/>
    <property type="match status" value="1"/>
</dbReference>